<dbReference type="InterPro" id="IPR051329">
    <property type="entry name" value="NIR_SIR_4Fe-4S"/>
</dbReference>
<keyword evidence="2" id="KW-0349">Heme</keyword>
<dbReference type="RefSeq" id="WP_083959744.1">
    <property type="nucleotide sequence ID" value="NZ_FQVN01000005.1"/>
</dbReference>
<keyword evidence="10" id="KW-1185">Reference proteome</keyword>
<dbReference type="STRING" id="2017.SAMN05444320_10593"/>
<reference evidence="9 10" key="1">
    <citation type="submission" date="2016-11" db="EMBL/GenBank/DDBJ databases">
        <authorList>
            <person name="Jaros S."/>
            <person name="Januszkiewicz K."/>
            <person name="Wedrychowicz H."/>
        </authorList>
    </citation>
    <scope>NUCLEOTIDE SEQUENCE [LARGE SCALE GENOMIC DNA]</scope>
    <source>
        <strain evidence="9 10">DSM 44523</strain>
    </source>
</reference>
<feature type="compositionally biased region" description="Polar residues" evidence="7">
    <location>
        <begin position="251"/>
        <end position="267"/>
    </location>
</feature>
<dbReference type="InterPro" id="IPR045854">
    <property type="entry name" value="NO2/SO3_Rdtase_4Fe4S_sf"/>
</dbReference>
<dbReference type="OrthoDB" id="105450at2"/>
<dbReference type="InterPro" id="IPR036136">
    <property type="entry name" value="Nit/Sulf_reduc_fer-like_dom_sf"/>
</dbReference>
<accession>A0A1M5EQY2</accession>
<dbReference type="PANTHER" id="PTHR32439:SF9">
    <property type="entry name" value="BLR3264 PROTEIN"/>
    <property type="match status" value="1"/>
</dbReference>
<dbReference type="SUPFAM" id="SSF55124">
    <property type="entry name" value="Nitrite/Sulfite reductase N-terminal domain-like"/>
    <property type="match status" value="2"/>
</dbReference>
<evidence type="ECO:0000313" key="10">
    <source>
        <dbReference type="Proteomes" id="UP000184501"/>
    </source>
</evidence>
<evidence type="ECO:0000256" key="6">
    <source>
        <dbReference type="ARBA" id="ARBA00023014"/>
    </source>
</evidence>
<dbReference type="GO" id="GO:0051539">
    <property type="term" value="F:4 iron, 4 sulfur cluster binding"/>
    <property type="evidence" value="ECO:0007669"/>
    <property type="project" value="UniProtKB-KW"/>
</dbReference>
<keyword evidence="1" id="KW-0004">4Fe-4S</keyword>
<keyword evidence="5" id="KW-0408">Iron</keyword>
<dbReference type="Gene3D" id="3.30.413.10">
    <property type="entry name" value="Sulfite Reductase Hemoprotein, domain 1"/>
    <property type="match status" value="1"/>
</dbReference>
<evidence type="ECO:0000256" key="4">
    <source>
        <dbReference type="ARBA" id="ARBA00023002"/>
    </source>
</evidence>
<organism evidence="9 10">
    <name type="scientific">Streptoalloteichus hindustanus</name>
    <dbReference type="NCBI Taxonomy" id="2017"/>
    <lineage>
        <taxon>Bacteria</taxon>
        <taxon>Bacillati</taxon>
        <taxon>Actinomycetota</taxon>
        <taxon>Actinomycetes</taxon>
        <taxon>Pseudonocardiales</taxon>
        <taxon>Pseudonocardiaceae</taxon>
        <taxon>Streptoalloteichus</taxon>
    </lineage>
</organism>
<dbReference type="Proteomes" id="UP000184501">
    <property type="component" value="Unassembled WGS sequence"/>
</dbReference>
<dbReference type="GO" id="GO:0046872">
    <property type="term" value="F:metal ion binding"/>
    <property type="evidence" value="ECO:0007669"/>
    <property type="project" value="UniProtKB-KW"/>
</dbReference>
<protein>
    <submittedName>
        <fullName evidence="9">Precorrin-3B synthase</fullName>
    </submittedName>
</protein>
<sequence>MSHVSPTCDPAAGSSGSSRGADRSRPDACPGALQVHQAADGGLARVRVPGGVVAAEQLRALAAVAAELGDGHLELTSRANIQLRGLGSGTEPRLAERIAAVGLLPSRTHERVRNILASPLSGRDGVGAWDVAPLVADLDRELCARPELAELSGRFLFTLDDGRGDVAGLDGDVGALAVESGRAAMWLAGQDIGLRVPAAEVVAVMLAAASAFLAERAAQDSRAWRITELTDGVARVRDRLATEFGHAQSTHAQSMHAQSMHAQSMHAQSGELAPSPVVSPHPHGPVGLIEQQDGLVTLAVVVPLGRLSAQQAEALADAALDGGGELRTTPWRGIVVRDLPPAAARHWSSTMDSHGLVVDPASPWVGVSACAGRPGCGKAMADVRADASRWTRLAARATADGLPVHWVGCGRRCGRPRGRVVEVVATGAGYEVTRDGRVLAELAVPAGPGTTGDIEETAAAVDAARRDQ</sequence>
<keyword evidence="6" id="KW-0411">Iron-sulfur</keyword>
<evidence type="ECO:0000256" key="7">
    <source>
        <dbReference type="SAM" id="MobiDB-lite"/>
    </source>
</evidence>
<evidence type="ECO:0000256" key="5">
    <source>
        <dbReference type="ARBA" id="ARBA00023004"/>
    </source>
</evidence>
<name>A0A1M5EQY2_STRHI</name>
<feature type="compositionally biased region" description="Low complexity" evidence="7">
    <location>
        <begin position="9"/>
        <end position="19"/>
    </location>
</feature>
<dbReference type="AlphaFoldDB" id="A0A1M5EQY2"/>
<evidence type="ECO:0000313" key="9">
    <source>
        <dbReference type="EMBL" id="SHF81629.1"/>
    </source>
</evidence>
<evidence type="ECO:0000256" key="1">
    <source>
        <dbReference type="ARBA" id="ARBA00022485"/>
    </source>
</evidence>
<keyword evidence="3" id="KW-0479">Metal-binding</keyword>
<dbReference type="GO" id="GO:0016491">
    <property type="term" value="F:oxidoreductase activity"/>
    <property type="evidence" value="ECO:0007669"/>
    <property type="project" value="UniProtKB-KW"/>
</dbReference>
<feature type="region of interest" description="Disordered" evidence="7">
    <location>
        <begin position="251"/>
        <end position="280"/>
    </location>
</feature>
<keyword evidence="4" id="KW-0560">Oxidoreductase</keyword>
<dbReference type="NCBIfam" id="TIGR02435">
    <property type="entry name" value="CobG"/>
    <property type="match status" value="1"/>
</dbReference>
<dbReference type="InterPro" id="IPR012798">
    <property type="entry name" value="Cbl_synth_CobG-like"/>
</dbReference>
<dbReference type="InterPro" id="IPR005117">
    <property type="entry name" value="NiRdtase/SiRdtase_haem-b_fer"/>
</dbReference>
<dbReference type="EMBL" id="FQVN01000005">
    <property type="protein sequence ID" value="SHF81629.1"/>
    <property type="molecule type" value="Genomic_DNA"/>
</dbReference>
<dbReference type="PANTHER" id="PTHR32439">
    <property type="entry name" value="FERREDOXIN--NITRITE REDUCTASE, CHLOROPLASTIC"/>
    <property type="match status" value="1"/>
</dbReference>
<evidence type="ECO:0000256" key="3">
    <source>
        <dbReference type="ARBA" id="ARBA00022723"/>
    </source>
</evidence>
<feature type="domain" description="Nitrite/Sulfite reductase ferredoxin-like" evidence="8">
    <location>
        <begin position="39"/>
        <end position="100"/>
    </location>
</feature>
<gene>
    <name evidence="9" type="ORF">SAMN05444320_10593</name>
</gene>
<feature type="domain" description="Nitrite/Sulfite reductase ferredoxin-like" evidence="8">
    <location>
        <begin position="290"/>
        <end position="343"/>
    </location>
</feature>
<evidence type="ECO:0000259" key="8">
    <source>
        <dbReference type="Pfam" id="PF03460"/>
    </source>
</evidence>
<proteinExistence type="predicted"/>
<dbReference type="Gene3D" id="3.90.480.10">
    <property type="entry name" value="Sulfite Reductase Hemoprotein,Domain 2"/>
    <property type="match status" value="1"/>
</dbReference>
<evidence type="ECO:0000256" key="2">
    <source>
        <dbReference type="ARBA" id="ARBA00022617"/>
    </source>
</evidence>
<dbReference type="SUPFAM" id="SSF56014">
    <property type="entry name" value="Nitrite and sulphite reductase 4Fe-4S domain-like"/>
    <property type="match status" value="2"/>
</dbReference>
<dbReference type="Pfam" id="PF03460">
    <property type="entry name" value="NIR_SIR_ferr"/>
    <property type="match status" value="2"/>
</dbReference>
<feature type="region of interest" description="Disordered" evidence="7">
    <location>
        <begin position="1"/>
        <end position="29"/>
    </location>
</feature>